<dbReference type="Gene3D" id="3.50.50.60">
    <property type="entry name" value="FAD/NAD(P)-binding domain"/>
    <property type="match status" value="2"/>
</dbReference>
<evidence type="ECO:0000313" key="10">
    <source>
        <dbReference type="Proteomes" id="UP000278085"/>
    </source>
</evidence>
<keyword evidence="7" id="KW-0503">Monooxygenase</keyword>
<dbReference type="Proteomes" id="UP000278085">
    <property type="component" value="Unassembled WGS sequence"/>
</dbReference>
<evidence type="ECO:0000256" key="5">
    <source>
        <dbReference type="ARBA" id="ARBA00022827"/>
    </source>
</evidence>
<evidence type="ECO:0000256" key="7">
    <source>
        <dbReference type="ARBA" id="ARBA00023033"/>
    </source>
</evidence>
<accession>A0A430HCF9</accession>
<dbReference type="SUPFAM" id="SSF51905">
    <property type="entry name" value="FAD/NAD(P)-binding domain"/>
    <property type="match status" value="1"/>
</dbReference>
<evidence type="ECO:0000256" key="6">
    <source>
        <dbReference type="ARBA" id="ARBA00023002"/>
    </source>
</evidence>
<keyword evidence="4" id="KW-0285">Flavoprotein</keyword>
<evidence type="ECO:0000256" key="3">
    <source>
        <dbReference type="ARBA" id="ARBA00005349"/>
    </source>
</evidence>
<dbReference type="PANTHER" id="PTHR43876">
    <property type="entry name" value="UBIQUINONE BIOSYNTHESIS MONOOXYGENASE COQ6, MITOCHONDRIAL"/>
    <property type="match status" value="1"/>
</dbReference>
<dbReference type="UniPathway" id="UPA00232"/>
<dbReference type="GO" id="GO:0006744">
    <property type="term" value="P:ubiquinone biosynthetic process"/>
    <property type="evidence" value="ECO:0007669"/>
    <property type="project" value="UniProtKB-UniPathway"/>
</dbReference>
<dbReference type="FunFam" id="3.50.50.60:FF:000021">
    <property type="entry name" value="Ubiquinone biosynthesis monooxygenase COQ6"/>
    <property type="match status" value="1"/>
</dbReference>
<evidence type="ECO:0000256" key="4">
    <source>
        <dbReference type="ARBA" id="ARBA00022630"/>
    </source>
</evidence>
<evidence type="ECO:0000313" key="9">
    <source>
        <dbReference type="EMBL" id="RSZ55200.1"/>
    </source>
</evidence>
<sequence length="406" mass="42649">MTSPNSSSARHQSAVCIVGNGAIAKTAALGFAQAGHSVTVLVPPSAPSIPAAGAGEQPWDVRVYALNHTAHGLLSRLKVWGALDMDRVAAVDAMAVNGDGARAGDLAFDAFGAHVGALAWIVEDRNLNQALDAALRFAANVTIVQGRALRLASDAEGASVHLADGSAIASALVVGADGGQSWVRGQCDIGVDYRAYHQRAVVANFACEKPHHGVAHQWFTGEEGIVALLPLPGKRVSLVWSAPDALADTIMNESLGELAVRLAVLAGDKLGELKPLQPEAVKDLPLALIRPHAIVAPRVALVGDAAHVVHPLAGHGMNLGFADVAELLKTIAAREPQRAIGDERVLARYARARKEDILLMQVATDGLARLFGTNLEPVRIARNLGLNLLDKMPLLKRRLMSHAMGK</sequence>
<dbReference type="PRINTS" id="PR00420">
    <property type="entry name" value="RNGMNOXGNASE"/>
</dbReference>
<dbReference type="GO" id="GO:0110142">
    <property type="term" value="C:ubiquinone biosynthesis complex"/>
    <property type="evidence" value="ECO:0007669"/>
    <property type="project" value="UniProtKB-ARBA"/>
</dbReference>
<dbReference type="InterPro" id="IPR002938">
    <property type="entry name" value="FAD-bd"/>
</dbReference>
<feature type="domain" description="FAD-binding" evidence="8">
    <location>
        <begin position="151"/>
        <end position="354"/>
    </location>
</feature>
<proteinExistence type="inferred from homology"/>
<dbReference type="Pfam" id="PF01494">
    <property type="entry name" value="FAD_binding_3"/>
    <property type="match status" value="1"/>
</dbReference>
<dbReference type="EMBL" id="RXLQ01000031">
    <property type="protein sequence ID" value="RSZ55200.1"/>
    <property type="molecule type" value="Genomic_DNA"/>
</dbReference>
<protein>
    <submittedName>
        <fullName evidence="9">Oxygenase</fullName>
    </submittedName>
</protein>
<dbReference type="RefSeq" id="WP_126077796.1">
    <property type="nucleotide sequence ID" value="NZ_CP051166.1"/>
</dbReference>
<dbReference type="GO" id="GO:0016705">
    <property type="term" value="F:oxidoreductase activity, acting on paired donors, with incorporation or reduction of molecular oxygen"/>
    <property type="evidence" value="ECO:0007669"/>
    <property type="project" value="InterPro"/>
</dbReference>
<dbReference type="PANTHER" id="PTHR43876:SF7">
    <property type="entry name" value="UBIQUINONE BIOSYNTHESIS MONOOXYGENASE COQ6, MITOCHONDRIAL"/>
    <property type="match status" value="1"/>
</dbReference>
<dbReference type="GO" id="GO:0004497">
    <property type="term" value="F:monooxygenase activity"/>
    <property type="evidence" value="ECO:0007669"/>
    <property type="project" value="UniProtKB-KW"/>
</dbReference>
<reference evidence="9 10" key="1">
    <citation type="submission" date="2018-12" db="EMBL/GenBank/DDBJ databases">
        <authorList>
            <person name="Yang E."/>
        </authorList>
    </citation>
    <scope>NUCLEOTIDE SEQUENCE [LARGE SCALE GENOMIC DNA]</scope>
    <source>
        <strain evidence="9 10">SOD</strain>
    </source>
</reference>
<comment type="pathway">
    <text evidence="2">Cofactor biosynthesis; ubiquinone biosynthesis.</text>
</comment>
<dbReference type="InterPro" id="IPR010971">
    <property type="entry name" value="UbiH/COQ6"/>
</dbReference>
<dbReference type="InterPro" id="IPR036188">
    <property type="entry name" value="FAD/NAD-bd_sf"/>
</dbReference>
<keyword evidence="10" id="KW-1185">Reference proteome</keyword>
<name>A0A430HCF9_9BURK</name>
<dbReference type="OrthoDB" id="9769565at2"/>
<comment type="cofactor">
    <cofactor evidence="1">
        <name>FAD</name>
        <dbReference type="ChEBI" id="CHEBI:57692"/>
    </cofactor>
</comment>
<comment type="caution">
    <text evidence="9">The sequence shown here is derived from an EMBL/GenBank/DDBJ whole genome shotgun (WGS) entry which is preliminary data.</text>
</comment>
<organism evidence="9 10">
    <name type="scientific">Massilia atriviolacea</name>
    <dbReference type="NCBI Taxonomy" id="2495579"/>
    <lineage>
        <taxon>Bacteria</taxon>
        <taxon>Pseudomonadati</taxon>
        <taxon>Pseudomonadota</taxon>
        <taxon>Betaproteobacteria</taxon>
        <taxon>Burkholderiales</taxon>
        <taxon>Oxalobacteraceae</taxon>
        <taxon>Telluria group</taxon>
        <taxon>Massilia</taxon>
    </lineage>
</organism>
<comment type="similarity">
    <text evidence="3">Belongs to the UbiH/COQ6 family.</text>
</comment>
<keyword evidence="6" id="KW-0560">Oxidoreductase</keyword>
<gene>
    <name evidence="9" type="ORF">EJB06_30530</name>
</gene>
<evidence type="ECO:0000256" key="1">
    <source>
        <dbReference type="ARBA" id="ARBA00001974"/>
    </source>
</evidence>
<dbReference type="AlphaFoldDB" id="A0A430HCF9"/>
<keyword evidence="5" id="KW-0274">FAD</keyword>
<evidence type="ECO:0000259" key="8">
    <source>
        <dbReference type="Pfam" id="PF01494"/>
    </source>
</evidence>
<evidence type="ECO:0000256" key="2">
    <source>
        <dbReference type="ARBA" id="ARBA00004749"/>
    </source>
</evidence>
<dbReference type="GO" id="GO:0071949">
    <property type="term" value="F:FAD binding"/>
    <property type="evidence" value="ECO:0007669"/>
    <property type="project" value="InterPro"/>
</dbReference>
<dbReference type="InterPro" id="IPR051205">
    <property type="entry name" value="UbiH/COQ6_monooxygenase"/>
</dbReference>
<dbReference type="NCBIfam" id="TIGR01988">
    <property type="entry name" value="Ubi-OHases"/>
    <property type="match status" value="1"/>
</dbReference>